<reference evidence="2 3" key="1">
    <citation type="submission" date="2024-09" db="EMBL/GenBank/DDBJ databases">
        <authorList>
            <person name="Salinas-Garcia M.A."/>
            <person name="Prieme A."/>
        </authorList>
    </citation>
    <scope>NUCLEOTIDE SEQUENCE [LARGE SCALE GENOMIC DNA]</scope>
    <source>
        <strain evidence="2 3">DSM 21081</strain>
    </source>
</reference>
<keyword evidence="1" id="KW-0472">Membrane</keyword>
<comment type="caution">
    <text evidence="2">The sequence shown here is derived from an EMBL/GenBank/DDBJ whole genome shotgun (WGS) entry which is preliminary data.</text>
</comment>
<name>A0ABV4UM90_9MICC</name>
<proteinExistence type="predicted"/>
<evidence type="ECO:0000313" key="2">
    <source>
        <dbReference type="EMBL" id="MFB0833228.1"/>
    </source>
</evidence>
<keyword evidence="1" id="KW-1133">Transmembrane helix</keyword>
<evidence type="ECO:0008006" key="4">
    <source>
        <dbReference type="Google" id="ProtNLM"/>
    </source>
</evidence>
<feature type="transmembrane region" description="Helical" evidence="1">
    <location>
        <begin position="116"/>
        <end position="138"/>
    </location>
</feature>
<accession>A0ABV4UM90</accession>
<keyword evidence="1" id="KW-0812">Transmembrane</keyword>
<evidence type="ECO:0000256" key="1">
    <source>
        <dbReference type="SAM" id="Phobius"/>
    </source>
</evidence>
<dbReference type="EMBL" id="JBHDLJ010000001">
    <property type="protein sequence ID" value="MFB0833228.1"/>
    <property type="molecule type" value="Genomic_DNA"/>
</dbReference>
<feature type="transmembrane region" description="Helical" evidence="1">
    <location>
        <begin position="86"/>
        <end position="110"/>
    </location>
</feature>
<gene>
    <name evidence="2" type="ORF">ACETWP_01390</name>
</gene>
<feature type="transmembrane region" description="Helical" evidence="1">
    <location>
        <begin position="21"/>
        <end position="47"/>
    </location>
</feature>
<evidence type="ECO:0000313" key="3">
    <source>
        <dbReference type="Proteomes" id="UP001575652"/>
    </source>
</evidence>
<keyword evidence="3" id="KW-1185">Reference proteome</keyword>
<organism evidence="2 3">
    <name type="scientific">Arthrobacter halodurans</name>
    <dbReference type="NCBI Taxonomy" id="516699"/>
    <lineage>
        <taxon>Bacteria</taxon>
        <taxon>Bacillati</taxon>
        <taxon>Actinomycetota</taxon>
        <taxon>Actinomycetes</taxon>
        <taxon>Micrococcales</taxon>
        <taxon>Micrococcaceae</taxon>
        <taxon>Arthrobacter</taxon>
    </lineage>
</organism>
<feature type="transmembrane region" description="Helical" evidence="1">
    <location>
        <begin position="53"/>
        <end position="74"/>
    </location>
</feature>
<sequence length="163" mass="16379">MPADSAAGQPRVPRASGETPGPWLAILRVCSAVAAVLVALLCGAAGLLVGSGAAASALAGGVLVVVFFGVSLLIGHWVGRRNPSAALGAFMAGYAVKVVLLGVLAFAFGAPAWLDGTWFLIAVVSTVVLWQAAELYAFSKLRFHLYGSGPESPAPTPGAGHGN</sequence>
<protein>
    <recommendedName>
        <fullName evidence="4">ATP synthase protein I</fullName>
    </recommendedName>
</protein>
<dbReference type="RefSeq" id="WP_373970391.1">
    <property type="nucleotide sequence ID" value="NZ_JBHDLJ010000001.1"/>
</dbReference>
<dbReference type="Proteomes" id="UP001575652">
    <property type="component" value="Unassembled WGS sequence"/>
</dbReference>